<protein>
    <submittedName>
        <fullName evidence="2">Uncharacterized protein</fullName>
    </submittedName>
</protein>
<comment type="caution">
    <text evidence="2">The sequence shown here is derived from an EMBL/GenBank/DDBJ whole genome shotgun (WGS) entry which is preliminary data.</text>
</comment>
<reference evidence="2" key="1">
    <citation type="submission" date="2020-09" db="EMBL/GenBank/DDBJ databases">
        <title>Genome-Enabled Discovery of Anthraquinone Biosynthesis in Senna tora.</title>
        <authorList>
            <person name="Kang S.-H."/>
            <person name="Pandey R.P."/>
            <person name="Lee C.-M."/>
            <person name="Sim J.-S."/>
            <person name="Jeong J.-T."/>
            <person name="Choi B.-S."/>
            <person name="Jung M."/>
            <person name="Ginzburg D."/>
            <person name="Zhao K."/>
            <person name="Won S.Y."/>
            <person name="Oh T.-J."/>
            <person name="Yu Y."/>
            <person name="Kim N.-H."/>
            <person name="Lee O.R."/>
            <person name="Lee T.-H."/>
            <person name="Bashyal P."/>
            <person name="Kim T.-S."/>
            <person name="Lee W.-H."/>
            <person name="Kawkins C."/>
            <person name="Kim C.-K."/>
            <person name="Kim J.S."/>
            <person name="Ahn B.O."/>
            <person name="Rhee S.Y."/>
            <person name="Sohng J.K."/>
        </authorList>
    </citation>
    <scope>NUCLEOTIDE SEQUENCE</scope>
    <source>
        <tissue evidence="2">Leaf</tissue>
    </source>
</reference>
<proteinExistence type="predicted"/>
<keyword evidence="1" id="KW-1133">Transmembrane helix</keyword>
<evidence type="ECO:0000313" key="3">
    <source>
        <dbReference type="Proteomes" id="UP000634136"/>
    </source>
</evidence>
<name>A0A834SJV4_9FABA</name>
<gene>
    <name evidence="2" type="ORF">G2W53_037806</name>
</gene>
<sequence>MGKKKQSEVRGSRRKVRRRLVLVVPAAFIAEFGFSPPV</sequence>
<evidence type="ECO:0000313" key="2">
    <source>
        <dbReference type="EMBL" id="KAF7805645.1"/>
    </source>
</evidence>
<keyword evidence="3" id="KW-1185">Reference proteome</keyword>
<keyword evidence="1" id="KW-0472">Membrane</keyword>
<organism evidence="2 3">
    <name type="scientific">Senna tora</name>
    <dbReference type="NCBI Taxonomy" id="362788"/>
    <lineage>
        <taxon>Eukaryota</taxon>
        <taxon>Viridiplantae</taxon>
        <taxon>Streptophyta</taxon>
        <taxon>Embryophyta</taxon>
        <taxon>Tracheophyta</taxon>
        <taxon>Spermatophyta</taxon>
        <taxon>Magnoliopsida</taxon>
        <taxon>eudicotyledons</taxon>
        <taxon>Gunneridae</taxon>
        <taxon>Pentapetalae</taxon>
        <taxon>rosids</taxon>
        <taxon>fabids</taxon>
        <taxon>Fabales</taxon>
        <taxon>Fabaceae</taxon>
        <taxon>Caesalpinioideae</taxon>
        <taxon>Cassia clade</taxon>
        <taxon>Senna</taxon>
    </lineage>
</organism>
<dbReference type="Proteomes" id="UP000634136">
    <property type="component" value="Unassembled WGS sequence"/>
</dbReference>
<dbReference type="EMBL" id="JAAIUW010000012">
    <property type="protein sequence ID" value="KAF7805645.1"/>
    <property type="molecule type" value="Genomic_DNA"/>
</dbReference>
<keyword evidence="1" id="KW-0812">Transmembrane</keyword>
<accession>A0A834SJV4</accession>
<dbReference type="AlphaFoldDB" id="A0A834SJV4"/>
<feature type="transmembrane region" description="Helical" evidence="1">
    <location>
        <begin position="20"/>
        <end position="37"/>
    </location>
</feature>
<evidence type="ECO:0000256" key="1">
    <source>
        <dbReference type="SAM" id="Phobius"/>
    </source>
</evidence>